<protein>
    <submittedName>
        <fullName evidence="1">Uncharacterized protein</fullName>
    </submittedName>
</protein>
<comment type="caution">
    <text evidence="1">The sequence shown here is derived from an EMBL/GenBank/DDBJ whole genome shotgun (WGS) entry which is preliminary data.</text>
</comment>
<accession>A0A7J8ALF8</accession>
<dbReference type="Proteomes" id="UP000527355">
    <property type="component" value="Unassembled WGS sequence"/>
</dbReference>
<name>A0A7J8ALF8_MYOMY</name>
<organism evidence="1 2">
    <name type="scientific">Myotis myotis</name>
    <name type="common">Greater mouse-eared bat</name>
    <name type="synonym">Vespertilio myotis</name>
    <dbReference type="NCBI Taxonomy" id="51298"/>
    <lineage>
        <taxon>Eukaryota</taxon>
        <taxon>Metazoa</taxon>
        <taxon>Chordata</taxon>
        <taxon>Craniata</taxon>
        <taxon>Vertebrata</taxon>
        <taxon>Euteleostomi</taxon>
        <taxon>Mammalia</taxon>
        <taxon>Eutheria</taxon>
        <taxon>Laurasiatheria</taxon>
        <taxon>Chiroptera</taxon>
        <taxon>Yangochiroptera</taxon>
        <taxon>Vespertilionidae</taxon>
        <taxon>Myotis</taxon>
    </lineage>
</organism>
<evidence type="ECO:0000313" key="2">
    <source>
        <dbReference type="Proteomes" id="UP000527355"/>
    </source>
</evidence>
<proteinExistence type="predicted"/>
<keyword evidence="2" id="KW-1185">Reference proteome</keyword>
<reference evidence="1 2" key="1">
    <citation type="journal article" date="2020" name="Nature">
        <title>Six reference-quality genomes reveal evolution of bat adaptations.</title>
        <authorList>
            <person name="Jebb D."/>
            <person name="Huang Z."/>
            <person name="Pippel M."/>
            <person name="Hughes G.M."/>
            <person name="Lavrichenko K."/>
            <person name="Devanna P."/>
            <person name="Winkler S."/>
            <person name="Jermiin L.S."/>
            <person name="Skirmuntt E.C."/>
            <person name="Katzourakis A."/>
            <person name="Burkitt-Gray L."/>
            <person name="Ray D.A."/>
            <person name="Sullivan K.A.M."/>
            <person name="Roscito J.G."/>
            <person name="Kirilenko B.M."/>
            <person name="Davalos L.M."/>
            <person name="Corthals A.P."/>
            <person name="Power M.L."/>
            <person name="Jones G."/>
            <person name="Ransome R.D."/>
            <person name="Dechmann D.K.N."/>
            <person name="Locatelli A.G."/>
            <person name="Puechmaille S.J."/>
            <person name="Fedrigo O."/>
            <person name="Jarvis E.D."/>
            <person name="Hiller M."/>
            <person name="Vernes S.C."/>
            <person name="Myers E.W."/>
            <person name="Teeling E.C."/>
        </authorList>
    </citation>
    <scope>NUCLEOTIDE SEQUENCE [LARGE SCALE GENOMIC DNA]</scope>
    <source>
        <strain evidence="1">MMyoMyo1</strain>
        <tissue evidence="1">Flight muscle</tissue>
    </source>
</reference>
<gene>
    <name evidence="1" type="ORF">mMyoMyo1_007879</name>
</gene>
<dbReference type="EMBL" id="JABWUV010000001">
    <property type="protein sequence ID" value="KAF6387373.1"/>
    <property type="molecule type" value="Genomic_DNA"/>
</dbReference>
<dbReference type="AlphaFoldDB" id="A0A7J8ALF8"/>
<sequence length="128" mass="14580">MLSKNQWKNILRRGLRKKERKGLSFCSSPNPISPHMTRHITKVKSQHIPTGQAHTVTQEDTIYTLRKLPQCSSMCHQKPGGRVGVHPKDVRTRRVECALGQAKFIEMSSLPEELSGQHVEEETQGLER</sequence>
<evidence type="ECO:0000313" key="1">
    <source>
        <dbReference type="EMBL" id="KAF6387373.1"/>
    </source>
</evidence>